<protein>
    <recommendedName>
        <fullName evidence="6">GH16 domain-containing protein</fullName>
    </recommendedName>
</protein>
<evidence type="ECO:0000313" key="7">
    <source>
        <dbReference type="EMBL" id="ROV97034.1"/>
    </source>
</evidence>
<dbReference type="Gene3D" id="3.50.50.60">
    <property type="entry name" value="FAD/NAD(P)-binding domain"/>
    <property type="match status" value="1"/>
</dbReference>
<dbReference type="SUPFAM" id="SSF51905">
    <property type="entry name" value="FAD/NAD(P)-binding domain"/>
    <property type="match status" value="1"/>
</dbReference>
<comment type="caution">
    <text evidence="7">The sequence shown here is derived from an EMBL/GenBank/DDBJ whole genome shotgun (WGS) entry which is preliminary data.</text>
</comment>
<gene>
    <name evidence="7" type="ORF">VSDG_04138</name>
</gene>
<dbReference type="InterPro" id="IPR000757">
    <property type="entry name" value="Beta-glucanase-like"/>
</dbReference>
<dbReference type="Gene3D" id="2.60.120.200">
    <property type="match status" value="1"/>
</dbReference>
<dbReference type="PROSITE" id="PS00623">
    <property type="entry name" value="GMC_OXRED_1"/>
    <property type="match status" value="1"/>
</dbReference>
<dbReference type="Gene3D" id="3.30.560.10">
    <property type="entry name" value="Glucose Oxidase, domain 3"/>
    <property type="match status" value="1"/>
</dbReference>
<dbReference type="Pfam" id="PF26113">
    <property type="entry name" value="GH16_XgeA"/>
    <property type="match status" value="1"/>
</dbReference>
<dbReference type="InterPro" id="IPR000172">
    <property type="entry name" value="GMC_OxRdtase_N"/>
</dbReference>
<dbReference type="SUPFAM" id="SSF49899">
    <property type="entry name" value="Concanavalin A-like lectins/glucanases"/>
    <property type="match status" value="1"/>
</dbReference>
<dbReference type="GO" id="GO:0005975">
    <property type="term" value="P:carbohydrate metabolic process"/>
    <property type="evidence" value="ECO:0007669"/>
    <property type="project" value="InterPro"/>
</dbReference>
<keyword evidence="8" id="KW-1185">Reference proteome</keyword>
<evidence type="ECO:0000256" key="1">
    <source>
        <dbReference type="ARBA" id="ARBA00001974"/>
    </source>
</evidence>
<dbReference type="InterPro" id="IPR036188">
    <property type="entry name" value="FAD/NAD-bd_sf"/>
</dbReference>
<feature type="domain" description="GH16" evidence="6">
    <location>
        <begin position="631"/>
        <end position="882"/>
    </location>
</feature>
<comment type="similarity">
    <text evidence="2 5">Belongs to the GMC oxidoreductase family.</text>
</comment>
<keyword evidence="3 5" id="KW-0285">Flavoprotein</keyword>
<dbReference type="CDD" id="cd02181">
    <property type="entry name" value="GH16_fungal_Lam16A_glucanase"/>
    <property type="match status" value="1"/>
</dbReference>
<comment type="cofactor">
    <cofactor evidence="1">
        <name>FAD</name>
        <dbReference type="ChEBI" id="CHEBI:57692"/>
    </cofactor>
</comment>
<reference evidence="7 8" key="1">
    <citation type="submission" date="2015-09" db="EMBL/GenBank/DDBJ databases">
        <title>Host preference determinants of Valsa canker pathogens revealed by comparative genomics.</title>
        <authorList>
            <person name="Yin Z."/>
            <person name="Huang L."/>
        </authorList>
    </citation>
    <scope>NUCLEOTIDE SEQUENCE [LARGE SCALE GENOMIC DNA]</scope>
    <source>
        <strain evidence="7 8">YSFL</strain>
    </source>
</reference>
<accession>A0A423W108</accession>
<dbReference type="OrthoDB" id="269227at2759"/>
<dbReference type="Proteomes" id="UP000284375">
    <property type="component" value="Unassembled WGS sequence"/>
</dbReference>
<dbReference type="PANTHER" id="PTHR11552:SF147">
    <property type="entry name" value="CHOLINE DEHYDROGENASE, MITOCHONDRIAL"/>
    <property type="match status" value="1"/>
</dbReference>
<name>A0A423W108_CYTCH</name>
<dbReference type="Pfam" id="PF00732">
    <property type="entry name" value="GMC_oxred_N"/>
    <property type="match status" value="1"/>
</dbReference>
<dbReference type="EMBL" id="LJZO01000018">
    <property type="protein sequence ID" value="ROV97034.1"/>
    <property type="molecule type" value="Genomic_DNA"/>
</dbReference>
<sequence>MPSIIEAPKNFDFIVVGGGTSGCVVAGRLAENPKVNVLVIEAGIGNPEDIDAITTPARAFELRGSKYDWQYKTGLIDRDEYTRIEKPNTRGKVLGGSSCLNYYTWLPGSAATFNEWGEFGGDEWTWDNVKEYLYKPATYKDDGGNHRPELKYIGKDGPIPVAHSDLIPELKPFRDSLEEAWVSKGENLTDEVHNGTMRGLWKNINSIYDGKRSSSWMYLKGKDNVAVLGKTQSKKLIIEDGKAAGVEVIGPDGETYSFRANHEVVVSQGVFESPKLLMLSGIGPKETLNKFGITPVVTSEHVGQNLLDHPIMPHVFRLKDGYGLDGHLLRPGAAKDAAVSAYANKNKGPYTSGLLEVVGLPRIDSWLEKDVEYMAAKKANGGVDPFGPGGQPHFEIDFVPMFSDAFQWHIPCPPEGDWLTVIVDLLRPQSKAGVVTLNSTDPLEQSNVNLNFFSDRLDLVALRQGVRFVDDILMNGDGMKDILGEDYPWPMPRHSDEAMETMIKERSQTGFHPCGSLRLGKSIEHGVVDSKLKVFGIDNLRVIDASVIPVIPDCRIQNSVYMIGEKGADMIKASHPELLTVTIPTVAMVSIWWLVATLAVVCSAYNSEITIHLNDLGTRNSSGVYTLFDSYNYTNFFNKFGFFESIIGTDDYHDVDLTNGFVLYQNQSEAQRLGLVQTVGDVSKIKVDADTVITDPTGYGRKSVRLQSIADYNHGLFIADFAHLPNPVCGSWPAFWLTGPDWPTTGEIDIYEQWNIYSFNRQTLHTTYNSTVGNCTYNTFSKLGLDDYGMANHMYTDICDIHASDNVGCSTWDYEGPFGSADGGVYAMEWTSAYIRMWTWHPQQVPADVVQGRPDPSTWGLPGLLASSSLCNIDKAFKNHSIILNIDFCGDTAGTEWAVECAAKTGYNTCSKYVAENPRDFEELWFGVRSISVYNFQED</sequence>
<dbReference type="InterPro" id="IPR013320">
    <property type="entry name" value="ConA-like_dom_sf"/>
</dbReference>
<dbReference type="GO" id="GO:0004553">
    <property type="term" value="F:hydrolase activity, hydrolyzing O-glycosyl compounds"/>
    <property type="evidence" value="ECO:0007669"/>
    <property type="project" value="InterPro"/>
</dbReference>
<evidence type="ECO:0000256" key="3">
    <source>
        <dbReference type="ARBA" id="ARBA00022630"/>
    </source>
</evidence>
<dbReference type="Pfam" id="PF05199">
    <property type="entry name" value="GMC_oxred_C"/>
    <property type="match status" value="1"/>
</dbReference>
<evidence type="ECO:0000256" key="4">
    <source>
        <dbReference type="ARBA" id="ARBA00022827"/>
    </source>
</evidence>
<dbReference type="GO" id="GO:0016614">
    <property type="term" value="F:oxidoreductase activity, acting on CH-OH group of donors"/>
    <property type="evidence" value="ECO:0007669"/>
    <property type="project" value="InterPro"/>
</dbReference>
<dbReference type="PANTHER" id="PTHR11552">
    <property type="entry name" value="GLUCOSE-METHANOL-CHOLINE GMC OXIDOREDUCTASE"/>
    <property type="match status" value="1"/>
</dbReference>
<keyword evidence="4 5" id="KW-0274">FAD</keyword>
<evidence type="ECO:0000256" key="5">
    <source>
        <dbReference type="RuleBase" id="RU003968"/>
    </source>
</evidence>
<dbReference type="PROSITE" id="PS51762">
    <property type="entry name" value="GH16_2"/>
    <property type="match status" value="1"/>
</dbReference>
<proteinExistence type="inferred from homology"/>
<evidence type="ECO:0000259" key="6">
    <source>
        <dbReference type="PROSITE" id="PS51762"/>
    </source>
</evidence>
<dbReference type="GO" id="GO:0050660">
    <property type="term" value="F:flavin adenine dinucleotide binding"/>
    <property type="evidence" value="ECO:0007669"/>
    <property type="project" value="InterPro"/>
</dbReference>
<dbReference type="AlphaFoldDB" id="A0A423W108"/>
<evidence type="ECO:0000313" key="8">
    <source>
        <dbReference type="Proteomes" id="UP000284375"/>
    </source>
</evidence>
<evidence type="ECO:0000256" key="2">
    <source>
        <dbReference type="ARBA" id="ARBA00010790"/>
    </source>
</evidence>
<dbReference type="STRING" id="252740.A0A423W108"/>
<dbReference type="SUPFAM" id="SSF54373">
    <property type="entry name" value="FAD-linked reductases, C-terminal domain"/>
    <property type="match status" value="1"/>
</dbReference>
<dbReference type="InterPro" id="IPR012132">
    <property type="entry name" value="GMC_OxRdtase"/>
</dbReference>
<dbReference type="InterPro" id="IPR007867">
    <property type="entry name" value="GMC_OxRtase_C"/>
</dbReference>
<organism evidence="7 8">
    <name type="scientific">Cytospora chrysosperma</name>
    <name type="common">Cytospora canker fungus</name>
    <name type="synonym">Sphaeria chrysosperma</name>
    <dbReference type="NCBI Taxonomy" id="252740"/>
    <lineage>
        <taxon>Eukaryota</taxon>
        <taxon>Fungi</taxon>
        <taxon>Dikarya</taxon>
        <taxon>Ascomycota</taxon>
        <taxon>Pezizomycotina</taxon>
        <taxon>Sordariomycetes</taxon>
        <taxon>Sordariomycetidae</taxon>
        <taxon>Diaporthales</taxon>
        <taxon>Cytosporaceae</taxon>
        <taxon>Cytospora</taxon>
    </lineage>
</organism>